<dbReference type="AlphaFoldDB" id="A0A0L0DUQ1"/>
<keyword evidence="3" id="KW-1185">Reference proteome</keyword>
<dbReference type="EMBL" id="GL349510">
    <property type="protein sequence ID" value="KNC55927.1"/>
    <property type="molecule type" value="Genomic_DNA"/>
</dbReference>
<protein>
    <submittedName>
        <fullName evidence="2">Uncharacterized protein</fullName>
    </submittedName>
</protein>
<evidence type="ECO:0000256" key="1">
    <source>
        <dbReference type="SAM" id="MobiDB-lite"/>
    </source>
</evidence>
<proteinExistence type="predicted"/>
<name>A0A0L0DUQ1_THETB</name>
<organism evidence="2 3">
    <name type="scientific">Thecamonas trahens ATCC 50062</name>
    <dbReference type="NCBI Taxonomy" id="461836"/>
    <lineage>
        <taxon>Eukaryota</taxon>
        <taxon>Apusozoa</taxon>
        <taxon>Apusomonadida</taxon>
        <taxon>Apusomonadidae</taxon>
        <taxon>Thecamonas</taxon>
    </lineage>
</organism>
<feature type="region of interest" description="Disordered" evidence="1">
    <location>
        <begin position="203"/>
        <end position="230"/>
    </location>
</feature>
<sequence length="230" mass="24007">MIGFGFGTGFGFGSIGLPLTASMATYKDGVLVGNWYENRCKESASGAGQVASGTGAVEAAVPPESEFMASYTDHSAARGGQADPSLAVVTTRAHQSLPPHLFFGHSGGELPTQPQEMETATINMLTLGEKLSVSDVLNAPHTQALPLSGVVAQRTSRLRRAAAARAQASSPYVSTAQATYTPIDVATVAPVRRSVRTREITANAPAAHLPPPPPPPGPPAWVQTRIRARR</sequence>
<feature type="compositionally biased region" description="Pro residues" evidence="1">
    <location>
        <begin position="208"/>
        <end position="219"/>
    </location>
</feature>
<reference evidence="2 3" key="1">
    <citation type="submission" date="2010-05" db="EMBL/GenBank/DDBJ databases">
        <title>The Genome Sequence of Thecamonas trahens ATCC 50062.</title>
        <authorList>
            <consortium name="The Broad Institute Genome Sequencing Platform"/>
            <person name="Russ C."/>
            <person name="Cuomo C."/>
            <person name="Shea T."/>
            <person name="Young S.K."/>
            <person name="Zeng Q."/>
            <person name="Koehrsen M."/>
            <person name="Haas B."/>
            <person name="Borodovsky M."/>
            <person name="Guigo R."/>
            <person name="Alvarado L."/>
            <person name="Berlin A."/>
            <person name="Bochicchio J."/>
            <person name="Borenstein D."/>
            <person name="Chapman S."/>
            <person name="Chen Z."/>
            <person name="Freedman E."/>
            <person name="Gellesch M."/>
            <person name="Goldberg J."/>
            <person name="Griggs A."/>
            <person name="Gujja S."/>
            <person name="Heilman E."/>
            <person name="Heiman D."/>
            <person name="Hepburn T."/>
            <person name="Howarth C."/>
            <person name="Jen D."/>
            <person name="Larson L."/>
            <person name="Mehta T."/>
            <person name="Park D."/>
            <person name="Pearson M."/>
            <person name="Roberts A."/>
            <person name="Saif S."/>
            <person name="Shenoy N."/>
            <person name="Sisk P."/>
            <person name="Stolte C."/>
            <person name="Sykes S."/>
            <person name="Thomson T."/>
            <person name="Walk T."/>
            <person name="White J."/>
            <person name="Yandava C."/>
            <person name="Burger G."/>
            <person name="Gray M.W."/>
            <person name="Holland P.W.H."/>
            <person name="King N."/>
            <person name="Lang F.B.F."/>
            <person name="Roger A.J."/>
            <person name="Ruiz-Trillo I."/>
            <person name="Lander E."/>
            <person name="Nusbaum C."/>
        </authorList>
    </citation>
    <scope>NUCLEOTIDE SEQUENCE [LARGE SCALE GENOMIC DNA]</scope>
    <source>
        <strain evidence="2 3">ATCC 50062</strain>
    </source>
</reference>
<dbReference type="GeneID" id="25569368"/>
<gene>
    <name evidence="2" type="ORF">AMSG_11395</name>
</gene>
<evidence type="ECO:0000313" key="3">
    <source>
        <dbReference type="Proteomes" id="UP000054408"/>
    </source>
</evidence>
<dbReference type="RefSeq" id="XP_013752701.1">
    <property type="nucleotide sequence ID" value="XM_013897247.1"/>
</dbReference>
<accession>A0A0L0DUQ1</accession>
<evidence type="ECO:0000313" key="2">
    <source>
        <dbReference type="EMBL" id="KNC55927.1"/>
    </source>
</evidence>
<dbReference type="Proteomes" id="UP000054408">
    <property type="component" value="Unassembled WGS sequence"/>
</dbReference>